<dbReference type="PANTHER" id="PTHR18919:SF156">
    <property type="entry name" value="ACETYL-COA ACETYLTRANSFERASE, MITOCHONDRIAL"/>
    <property type="match status" value="1"/>
</dbReference>
<dbReference type="FunFam" id="3.40.47.10:FF:000007">
    <property type="entry name" value="acetyl-CoA acetyltransferase, mitochondrial"/>
    <property type="match status" value="1"/>
</dbReference>
<comment type="caution">
    <text evidence="11">The sequence shown here is derived from an EMBL/GenBank/DDBJ whole genome shotgun (WGS) entry which is preliminary data.</text>
</comment>
<dbReference type="Proteomes" id="UP000322899">
    <property type="component" value="Unassembled WGS sequence"/>
</dbReference>
<dbReference type="OMA" id="ICPSIAI"/>
<evidence type="ECO:0000313" key="12">
    <source>
        <dbReference type="EMBL" id="KAA0176555.1"/>
    </source>
</evidence>
<accession>A0A5A8DU82</accession>
<dbReference type="Pfam" id="PF02803">
    <property type="entry name" value="Thiolase_C"/>
    <property type="match status" value="1"/>
</dbReference>
<evidence type="ECO:0000256" key="1">
    <source>
        <dbReference type="ARBA" id="ARBA00010982"/>
    </source>
</evidence>
<dbReference type="EMBL" id="VLTM01000001">
    <property type="protein sequence ID" value="KAA0169025.1"/>
    <property type="molecule type" value="Genomic_DNA"/>
</dbReference>
<dbReference type="InterPro" id="IPR016039">
    <property type="entry name" value="Thiolase-like"/>
</dbReference>
<sequence length="417" mass="42934">MLSRASAAASRAAARTAGSRTMASFAADDVVIASAVRTPIGIMSKSLSGAKASDLGATVVRAATERANVSPDVVDEMILGNVLSAGVGQALARQVALFGGLPKKVPCTTVNKVCASGMKAVMLGAQSIMAGQNGVVMTGGVESMSNVPYYLPGARGGMRLGHGQVVDGIINDGLWDVYNDHHMGNCGEKCAAEHSITREQQDAFAALSYTRAIEAIKAGRFADEIVPVEVKSRRSSVTVDADEEPFKMSIDSLAGMRAVFQRDGTVTAGNASGLNDGASALMLMSGAKATELGVTPLARIRGFGDAATEPVDFTVAPSLAVPVALRRAGLELSDVDYHEINEAFSVVSLVNMKLMDLDESRVNVNGGAVSLGHPIGASGARIITTLINVLRQRDASIGCASICNGGGGASAIVIERL</sequence>
<evidence type="ECO:0000256" key="2">
    <source>
        <dbReference type="ARBA" id="ARBA00022679"/>
    </source>
</evidence>
<feature type="active site" description="Acyl-thioester intermediate" evidence="6">
    <location>
        <position position="114"/>
    </location>
</feature>
<dbReference type="PANTHER" id="PTHR18919">
    <property type="entry name" value="ACETYL-COA C-ACYLTRANSFERASE"/>
    <property type="match status" value="1"/>
</dbReference>
<evidence type="ECO:0000313" key="11">
    <source>
        <dbReference type="EMBL" id="KAA0169025.1"/>
    </source>
</evidence>
<dbReference type="PROSITE" id="PS00098">
    <property type="entry name" value="THIOLASE_1"/>
    <property type="match status" value="1"/>
</dbReference>
<keyword evidence="14" id="KW-1185">Reference proteome</keyword>
<dbReference type="InterPro" id="IPR002155">
    <property type="entry name" value="Thiolase"/>
</dbReference>
<evidence type="ECO:0000313" key="13">
    <source>
        <dbReference type="Proteomes" id="UP000322899"/>
    </source>
</evidence>
<dbReference type="Gene3D" id="3.40.47.10">
    <property type="match status" value="1"/>
</dbReference>
<dbReference type="PROSITE" id="PS00737">
    <property type="entry name" value="THIOLASE_2"/>
    <property type="match status" value="1"/>
</dbReference>
<dbReference type="EMBL" id="VLTN01000002">
    <property type="protein sequence ID" value="KAA0157183.1"/>
    <property type="molecule type" value="Genomic_DNA"/>
</dbReference>
<proteinExistence type="inferred from homology"/>
<evidence type="ECO:0000259" key="8">
    <source>
        <dbReference type="Pfam" id="PF00108"/>
    </source>
</evidence>
<keyword evidence="5 7" id="KW-0012">Acyltransferase</keyword>
<dbReference type="GO" id="GO:0005739">
    <property type="term" value="C:mitochondrion"/>
    <property type="evidence" value="ECO:0007669"/>
    <property type="project" value="TreeGrafter"/>
</dbReference>
<dbReference type="PIRSF" id="PIRSF000429">
    <property type="entry name" value="Ac-CoA_Ac_transf"/>
    <property type="match status" value="1"/>
</dbReference>
<keyword evidence="4" id="KW-0630">Potassium</keyword>
<evidence type="ECO:0000256" key="3">
    <source>
        <dbReference type="ARBA" id="ARBA00022723"/>
    </source>
</evidence>
<evidence type="ECO:0000313" key="10">
    <source>
        <dbReference type="EMBL" id="KAA0157183.1"/>
    </source>
</evidence>
<evidence type="ECO:0000313" key="15">
    <source>
        <dbReference type="Proteomes" id="UP000325113"/>
    </source>
</evidence>
<dbReference type="GO" id="GO:0046872">
    <property type="term" value="F:metal ion binding"/>
    <property type="evidence" value="ECO:0007669"/>
    <property type="project" value="UniProtKB-KW"/>
</dbReference>
<dbReference type="InterPro" id="IPR020616">
    <property type="entry name" value="Thiolase_N"/>
</dbReference>
<gene>
    <name evidence="12" type="ORF">FNF27_01836</name>
    <name evidence="10" type="ORF">FNF29_00535</name>
    <name evidence="11" type="ORF">FNF31_00185</name>
</gene>
<evidence type="ECO:0008006" key="16">
    <source>
        <dbReference type="Google" id="ProtNLM"/>
    </source>
</evidence>
<evidence type="ECO:0000313" key="14">
    <source>
        <dbReference type="Proteomes" id="UP000323011"/>
    </source>
</evidence>
<dbReference type="CDD" id="cd00751">
    <property type="entry name" value="thiolase"/>
    <property type="match status" value="1"/>
</dbReference>
<keyword evidence="2 7" id="KW-0808">Transferase</keyword>
<dbReference type="GO" id="GO:0006635">
    <property type="term" value="P:fatty acid beta-oxidation"/>
    <property type="evidence" value="ECO:0007669"/>
    <property type="project" value="TreeGrafter"/>
</dbReference>
<dbReference type="InterPro" id="IPR020617">
    <property type="entry name" value="Thiolase_C"/>
</dbReference>
<dbReference type="EMBL" id="VLTO01000007">
    <property type="protein sequence ID" value="KAA0176555.1"/>
    <property type="molecule type" value="Genomic_DNA"/>
</dbReference>
<dbReference type="AlphaFoldDB" id="A0A5A8DU82"/>
<protein>
    <recommendedName>
        <fullName evidence="16">Acetyl-CoA acetyltransferase</fullName>
    </recommendedName>
</protein>
<dbReference type="Proteomes" id="UP000323011">
    <property type="component" value="Unassembled WGS sequence"/>
</dbReference>
<dbReference type="InterPro" id="IPR020615">
    <property type="entry name" value="Thiolase_acyl_enz_int_AS"/>
</dbReference>
<dbReference type="SUPFAM" id="SSF53901">
    <property type="entry name" value="Thiolase-like"/>
    <property type="match status" value="2"/>
</dbReference>
<dbReference type="Proteomes" id="UP000325113">
    <property type="component" value="Unassembled WGS sequence"/>
</dbReference>
<evidence type="ECO:0000259" key="9">
    <source>
        <dbReference type="Pfam" id="PF02803"/>
    </source>
</evidence>
<feature type="active site" description="Proton acceptor" evidence="6">
    <location>
        <position position="403"/>
    </location>
</feature>
<name>A0A5A8DU82_CAFRO</name>
<feature type="active site" description="Proton acceptor" evidence="6">
    <location>
        <position position="373"/>
    </location>
</feature>
<feature type="domain" description="Thiolase N-terminal" evidence="8">
    <location>
        <begin position="30"/>
        <end position="285"/>
    </location>
</feature>
<evidence type="ECO:0000256" key="5">
    <source>
        <dbReference type="ARBA" id="ARBA00023315"/>
    </source>
</evidence>
<dbReference type="OrthoDB" id="5404651at2759"/>
<reference evidence="13 14" key="1">
    <citation type="submission" date="2019-07" db="EMBL/GenBank/DDBJ databases">
        <title>Genomes of Cafeteria roenbergensis.</title>
        <authorList>
            <person name="Fischer M.G."/>
            <person name="Hackl T."/>
            <person name="Roman M."/>
        </authorList>
    </citation>
    <scope>NUCLEOTIDE SEQUENCE [LARGE SCALE GENOMIC DNA]</scope>
    <source>
        <strain evidence="10 14">BVI</strain>
        <strain evidence="11 15">Cflag</strain>
        <strain evidence="12 13">E4-10P</strain>
    </source>
</reference>
<feature type="domain" description="Thiolase C-terminal" evidence="9">
    <location>
        <begin position="295"/>
        <end position="416"/>
    </location>
</feature>
<dbReference type="NCBIfam" id="TIGR01930">
    <property type="entry name" value="AcCoA-C-Actrans"/>
    <property type="match status" value="1"/>
</dbReference>
<organism evidence="11 15">
    <name type="scientific">Cafeteria roenbergensis</name>
    <name type="common">Marine flagellate</name>
    <dbReference type="NCBI Taxonomy" id="33653"/>
    <lineage>
        <taxon>Eukaryota</taxon>
        <taxon>Sar</taxon>
        <taxon>Stramenopiles</taxon>
        <taxon>Bigyra</taxon>
        <taxon>Opalozoa</taxon>
        <taxon>Bicosoecida</taxon>
        <taxon>Cafeteriaceae</taxon>
        <taxon>Cafeteria</taxon>
    </lineage>
</organism>
<keyword evidence="3" id="KW-0479">Metal-binding</keyword>
<dbReference type="Pfam" id="PF00108">
    <property type="entry name" value="Thiolase_N"/>
    <property type="match status" value="1"/>
</dbReference>
<evidence type="ECO:0000256" key="7">
    <source>
        <dbReference type="RuleBase" id="RU003557"/>
    </source>
</evidence>
<evidence type="ECO:0000256" key="6">
    <source>
        <dbReference type="PIRSR" id="PIRSR000429-1"/>
    </source>
</evidence>
<dbReference type="InterPro" id="IPR020613">
    <property type="entry name" value="Thiolase_CS"/>
</dbReference>
<comment type="similarity">
    <text evidence="1 7">Belongs to the thiolase-like superfamily. Thiolase family.</text>
</comment>
<dbReference type="GO" id="GO:0003985">
    <property type="term" value="F:acetyl-CoA C-acetyltransferase activity"/>
    <property type="evidence" value="ECO:0007669"/>
    <property type="project" value="TreeGrafter"/>
</dbReference>
<evidence type="ECO:0000256" key="4">
    <source>
        <dbReference type="ARBA" id="ARBA00022958"/>
    </source>
</evidence>